<dbReference type="SMART" id="SM00448">
    <property type="entry name" value="REC"/>
    <property type="match status" value="1"/>
</dbReference>
<dbReference type="EC" id="3.5.1.44" evidence="6"/>
<dbReference type="InterPro" id="IPR011006">
    <property type="entry name" value="CheY-like_superfamily"/>
</dbReference>
<dbReference type="Proteomes" id="UP000537131">
    <property type="component" value="Unassembled WGS sequence"/>
</dbReference>
<name>A0A7Y0HP44_9CLOT</name>
<dbReference type="RefSeq" id="WP_169296918.1">
    <property type="nucleotide sequence ID" value="NZ_JABBNI010000012.1"/>
</dbReference>
<comment type="function">
    <text evidence="6">Involved in chemotaxis. Part of a chemotaxis signal transduction system that modulates chemotaxis in response to various stimuli. Catalyzes the demethylation of specific methylglutamate residues introduced into the chemoreceptors (methyl-accepting chemotaxis proteins or MCP) by CheR. Also mediates the irreversible deamidation of specific glutamine residues to glutamic acid.</text>
</comment>
<gene>
    <name evidence="6" type="primary">cheB</name>
    <name evidence="11" type="ORF">HBE96_06350</name>
</gene>
<comment type="function">
    <text evidence="4">May play the central regulatory role in sporulation. It may be an element of the effector pathway responsible for the activation of sporulation genes in response to nutritional stress. Spo0A may act in concert with spo0H (a sigma factor) to control the expression of some genes that are critical to the sporulation process.</text>
</comment>
<dbReference type="InterPro" id="IPR001789">
    <property type="entry name" value="Sig_transdc_resp-reg_receiver"/>
</dbReference>
<protein>
    <recommendedName>
        <fullName evidence="6">Protein-glutamate methylesterase/protein-glutamine glutaminase</fullName>
        <ecNumber evidence="6">3.1.1.61</ecNumber>
        <ecNumber evidence="6">3.5.1.44</ecNumber>
    </recommendedName>
</protein>
<keyword evidence="3 6" id="KW-0378">Hydrolase</keyword>
<evidence type="ECO:0000259" key="9">
    <source>
        <dbReference type="PROSITE" id="PS50110"/>
    </source>
</evidence>
<keyword evidence="6 8" id="KW-0597">Phosphoprotein</keyword>
<evidence type="ECO:0000256" key="4">
    <source>
        <dbReference type="ARBA" id="ARBA00024867"/>
    </source>
</evidence>
<dbReference type="GO" id="GO:0000156">
    <property type="term" value="F:phosphorelay response regulator activity"/>
    <property type="evidence" value="ECO:0007669"/>
    <property type="project" value="InterPro"/>
</dbReference>
<evidence type="ECO:0000256" key="5">
    <source>
        <dbReference type="ARBA" id="ARBA00048267"/>
    </source>
</evidence>
<evidence type="ECO:0000313" key="12">
    <source>
        <dbReference type="Proteomes" id="UP000537131"/>
    </source>
</evidence>
<evidence type="ECO:0000256" key="3">
    <source>
        <dbReference type="ARBA" id="ARBA00022801"/>
    </source>
</evidence>
<dbReference type="CDD" id="cd16432">
    <property type="entry name" value="CheB_Rec"/>
    <property type="match status" value="1"/>
</dbReference>
<dbReference type="PANTHER" id="PTHR42872:SF6">
    <property type="entry name" value="PROTEIN-GLUTAMATE METHYLESTERASE_PROTEIN-GLUTAMINE GLUTAMINASE"/>
    <property type="match status" value="1"/>
</dbReference>
<dbReference type="GO" id="GO:0008984">
    <property type="term" value="F:protein-glutamate methylesterase activity"/>
    <property type="evidence" value="ECO:0007669"/>
    <property type="project" value="UniProtKB-UniRule"/>
</dbReference>
<keyword evidence="1 6" id="KW-0963">Cytoplasm</keyword>
<dbReference type="SUPFAM" id="SSF52172">
    <property type="entry name" value="CheY-like"/>
    <property type="match status" value="1"/>
</dbReference>
<dbReference type="PANTHER" id="PTHR42872">
    <property type="entry name" value="PROTEIN-GLUTAMATE METHYLESTERASE/PROTEIN-GLUTAMINE GLUTAMINASE"/>
    <property type="match status" value="1"/>
</dbReference>
<dbReference type="Pfam" id="PF00072">
    <property type="entry name" value="Response_reg"/>
    <property type="match status" value="1"/>
</dbReference>
<evidence type="ECO:0000256" key="7">
    <source>
        <dbReference type="PROSITE-ProRule" id="PRU00050"/>
    </source>
</evidence>
<feature type="active site" evidence="6 7">
    <location>
        <position position="286"/>
    </location>
</feature>
<sequence>MYASKKIKVLVVDDSLIFRETVAKGIAEDRGIEVVATASDPFDARDKIIKFEPDVLTLDVEMPKMNGIEFLKRLMPQYPMPVVVVSAVSNNVFDALNAGAVDFVTKPDGRSVNGLEGFIKELVTKIKIASVAKVGQWKKQNNRGVSSNTVGNNISNKIIAIGSSTGGTEAVATILQMMSKNVPPILVVQHMPPVFTRMYAERLNNSCAMEVREAKNGDRIYNGLVLIAPGDYQMALEKRGAYYYVRCFKGEKVNGHCPSVDVLFESVAREVGKNAIGIILTGMGYDGAKGLLSMKKRGAVTIGQNEESCVVYGMPKVAYDIGAVQKQVSIENIAGSIFPFFNRNNA</sequence>
<dbReference type="PIRSF" id="PIRSF000876">
    <property type="entry name" value="RR_chemtxs_CheB"/>
    <property type="match status" value="1"/>
</dbReference>
<dbReference type="AlphaFoldDB" id="A0A7Y0HP44"/>
<feature type="domain" description="CheB-type methylesterase" evidence="10">
    <location>
        <begin position="152"/>
        <end position="344"/>
    </location>
</feature>
<dbReference type="EMBL" id="JABBNI010000012">
    <property type="protein sequence ID" value="NMM62313.1"/>
    <property type="molecule type" value="Genomic_DNA"/>
</dbReference>
<comment type="caution">
    <text evidence="11">The sequence shown here is derived from an EMBL/GenBank/DDBJ whole genome shotgun (WGS) entry which is preliminary data.</text>
</comment>
<comment type="similarity">
    <text evidence="6">Belongs to the CheB family.</text>
</comment>
<feature type="modified residue" description="4-aspartylphosphate" evidence="6 8">
    <location>
        <position position="59"/>
    </location>
</feature>
<dbReference type="Pfam" id="PF01339">
    <property type="entry name" value="CheB_methylest"/>
    <property type="match status" value="1"/>
</dbReference>
<comment type="domain">
    <text evidence="6">Contains a C-terminal catalytic domain, and an N-terminal region which modulates catalytic activity.</text>
</comment>
<dbReference type="GO" id="GO:0006935">
    <property type="term" value="P:chemotaxis"/>
    <property type="evidence" value="ECO:0007669"/>
    <property type="project" value="UniProtKB-UniRule"/>
</dbReference>
<dbReference type="InterPro" id="IPR000673">
    <property type="entry name" value="Sig_transdc_resp-reg_Me-estase"/>
</dbReference>
<comment type="subcellular location">
    <subcellularLocation>
        <location evidence="6">Cytoplasm</location>
    </subcellularLocation>
</comment>
<keyword evidence="2 6" id="KW-0145">Chemotaxis</keyword>
<dbReference type="PROSITE" id="PS50122">
    <property type="entry name" value="CHEB"/>
    <property type="match status" value="1"/>
</dbReference>
<evidence type="ECO:0000313" key="11">
    <source>
        <dbReference type="EMBL" id="NMM62313.1"/>
    </source>
</evidence>
<organism evidence="11 12">
    <name type="scientific">Clostridium muellerianum</name>
    <dbReference type="NCBI Taxonomy" id="2716538"/>
    <lineage>
        <taxon>Bacteria</taxon>
        <taxon>Bacillati</taxon>
        <taxon>Bacillota</taxon>
        <taxon>Clostridia</taxon>
        <taxon>Eubacteriales</taxon>
        <taxon>Clostridiaceae</taxon>
        <taxon>Clostridium</taxon>
    </lineage>
</organism>
<dbReference type="Gene3D" id="3.40.50.180">
    <property type="entry name" value="Methylesterase CheB, C-terminal domain"/>
    <property type="match status" value="1"/>
</dbReference>
<comment type="catalytic activity">
    <reaction evidence="6">
        <text>L-glutaminyl-[protein] + H2O = L-glutamyl-[protein] + NH4(+)</text>
        <dbReference type="Rhea" id="RHEA:16441"/>
        <dbReference type="Rhea" id="RHEA-COMP:10207"/>
        <dbReference type="Rhea" id="RHEA-COMP:10208"/>
        <dbReference type="ChEBI" id="CHEBI:15377"/>
        <dbReference type="ChEBI" id="CHEBI:28938"/>
        <dbReference type="ChEBI" id="CHEBI:29973"/>
        <dbReference type="ChEBI" id="CHEBI:30011"/>
        <dbReference type="EC" id="3.5.1.44"/>
    </reaction>
</comment>
<evidence type="ECO:0000259" key="10">
    <source>
        <dbReference type="PROSITE" id="PS50122"/>
    </source>
</evidence>
<evidence type="ECO:0000256" key="6">
    <source>
        <dbReference type="HAMAP-Rule" id="MF_00099"/>
    </source>
</evidence>
<dbReference type="InterPro" id="IPR008248">
    <property type="entry name" value="CheB-like"/>
</dbReference>
<reference evidence="11 12" key="1">
    <citation type="submission" date="2020-06" db="EMBL/GenBank/DDBJ databases">
        <title>Complete Genome Sequence of Clostridium muelleri sp. nov. P21T, an Acid-Alcohol Producing Acetogen Isolated from Old Hay.</title>
        <authorList>
            <person name="Duncan K.E."/>
            <person name="Tanner R.S."/>
        </authorList>
    </citation>
    <scope>NUCLEOTIDE SEQUENCE [LARGE SCALE GENOMIC DNA]</scope>
    <source>
        <strain evidence="11 12">P21</strain>
    </source>
</reference>
<comment type="catalytic activity">
    <reaction evidence="5 6">
        <text>[protein]-L-glutamate 5-O-methyl ester + H2O = L-glutamyl-[protein] + methanol + H(+)</text>
        <dbReference type="Rhea" id="RHEA:23236"/>
        <dbReference type="Rhea" id="RHEA-COMP:10208"/>
        <dbReference type="Rhea" id="RHEA-COMP:10311"/>
        <dbReference type="ChEBI" id="CHEBI:15377"/>
        <dbReference type="ChEBI" id="CHEBI:15378"/>
        <dbReference type="ChEBI" id="CHEBI:17790"/>
        <dbReference type="ChEBI" id="CHEBI:29973"/>
        <dbReference type="ChEBI" id="CHEBI:82795"/>
        <dbReference type="EC" id="3.1.1.61"/>
    </reaction>
</comment>
<dbReference type="EC" id="3.1.1.61" evidence="6"/>
<accession>A0A7Y0HP44</accession>
<evidence type="ECO:0000256" key="8">
    <source>
        <dbReference type="PROSITE-ProRule" id="PRU00169"/>
    </source>
</evidence>
<dbReference type="SUPFAM" id="SSF52738">
    <property type="entry name" value="Methylesterase CheB, C-terminal domain"/>
    <property type="match status" value="1"/>
</dbReference>
<dbReference type="HAMAP" id="MF_00099">
    <property type="entry name" value="CheB_chemtxs"/>
    <property type="match status" value="1"/>
</dbReference>
<evidence type="ECO:0000256" key="2">
    <source>
        <dbReference type="ARBA" id="ARBA00022500"/>
    </source>
</evidence>
<feature type="domain" description="Response regulatory" evidence="9">
    <location>
        <begin position="8"/>
        <end position="121"/>
    </location>
</feature>
<feature type="active site" evidence="6 7">
    <location>
        <position position="190"/>
    </location>
</feature>
<keyword evidence="12" id="KW-1185">Reference proteome</keyword>
<comment type="PTM">
    <text evidence="6">Phosphorylated by CheA. Phosphorylation of the N-terminal regulatory domain activates the methylesterase activity.</text>
</comment>
<dbReference type="NCBIfam" id="NF001965">
    <property type="entry name" value="PRK00742.1"/>
    <property type="match status" value="1"/>
</dbReference>
<dbReference type="Gene3D" id="3.40.50.2300">
    <property type="match status" value="1"/>
</dbReference>
<dbReference type="InterPro" id="IPR035909">
    <property type="entry name" value="CheB_C"/>
</dbReference>
<dbReference type="CDD" id="cd17541">
    <property type="entry name" value="REC_CheB-like"/>
    <property type="match status" value="1"/>
</dbReference>
<dbReference type="PROSITE" id="PS50110">
    <property type="entry name" value="RESPONSE_REGULATORY"/>
    <property type="match status" value="1"/>
</dbReference>
<dbReference type="GO" id="GO:0005737">
    <property type="term" value="C:cytoplasm"/>
    <property type="evidence" value="ECO:0007669"/>
    <property type="project" value="UniProtKB-SubCell"/>
</dbReference>
<evidence type="ECO:0000256" key="1">
    <source>
        <dbReference type="ARBA" id="ARBA00022490"/>
    </source>
</evidence>
<dbReference type="GO" id="GO:0050568">
    <property type="term" value="F:protein-glutamine glutaminase activity"/>
    <property type="evidence" value="ECO:0007669"/>
    <property type="project" value="UniProtKB-UniRule"/>
</dbReference>
<proteinExistence type="inferred from homology"/>
<feature type="active site" evidence="6 7">
    <location>
        <position position="164"/>
    </location>
</feature>
<dbReference type="NCBIfam" id="NF009206">
    <property type="entry name" value="PRK12555.1"/>
    <property type="match status" value="1"/>
</dbReference>